<keyword evidence="1" id="KW-0812">Transmembrane</keyword>
<accession>A0A150J3N4</accession>
<gene>
    <name evidence="2" type="ORF">AMQ22_01122</name>
</gene>
<keyword evidence="1" id="KW-0472">Membrane</keyword>
<evidence type="ECO:0000313" key="3">
    <source>
        <dbReference type="Proteomes" id="UP000075398"/>
    </source>
</evidence>
<organism evidence="2 3">
    <name type="scientific">Candidatus Methanofastidiosum methylothiophilum</name>
    <dbReference type="NCBI Taxonomy" id="1705564"/>
    <lineage>
        <taxon>Archaea</taxon>
        <taxon>Methanobacteriati</taxon>
        <taxon>Methanobacteriota</taxon>
        <taxon>Stenosarchaea group</taxon>
        <taxon>Candidatus Methanofastidiosia</taxon>
        <taxon>Candidatus Methanofastidiosales</taxon>
        <taxon>Candidatus Methanofastidiosaceae</taxon>
        <taxon>Candidatus Methanofastidiosum</taxon>
    </lineage>
</organism>
<dbReference type="Proteomes" id="UP000075398">
    <property type="component" value="Unassembled WGS sequence"/>
</dbReference>
<evidence type="ECO:0000256" key="1">
    <source>
        <dbReference type="SAM" id="Phobius"/>
    </source>
</evidence>
<comment type="caution">
    <text evidence="2">The sequence shown here is derived from an EMBL/GenBank/DDBJ whole genome shotgun (WGS) entry which is preliminary data.</text>
</comment>
<protein>
    <submittedName>
        <fullName evidence="2">Uncharacterized protein</fullName>
    </submittedName>
</protein>
<keyword evidence="1" id="KW-1133">Transmembrane helix</keyword>
<evidence type="ECO:0000313" key="2">
    <source>
        <dbReference type="EMBL" id="KYC51857.1"/>
    </source>
</evidence>
<dbReference type="EMBL" id="LNGC01000043">
    <property type="protein sequence ID" value="KYC51857.1"/>
    <property type="molecule type" value="Genomic_DNA"/>
</dbReference>
<proteinExistence type="predicted"/>
<dbReference type="AlphaFoldDB" id="A0A150J3N4"/>
<name>A0A150J3N4_9EURY</name>
<reference evidence="2 3" key="1">
    <citation type="journal article" date="2016" name="ISME J.">
        <title>Chasing the elusive Euryarchaeota class WSA2: genomes reveal a uniquely fastidious methyl-reducing methanogen.</title>
        <authorList>
            <person name="Nobu M.K."/>
            <person name="Narihiro T."/>
            <person name="Kuroda K."/>
            <person name="Mei R."/>
            <person name="Liu W.T."/>
        </authorList>
    </citation>
    <scope>NUCLEOTIDE SEQUENCE [LARGE SCALE GENOMIC DNA]</scope>
    <source>
        <strain evidence="2">U1lsi0528_Bin055</strain>
    </source>
</reference>
<feature type="transmembrane region" description="Helical" evidence="1">
    <location>
        <begin position="20"/>
        <end position="37"/>
    </location>
</feature>
<sequence>MVYFYDPRDSEPKRKRLVPAIFLVLGFILLAIIKIFLGEYIK</sequence>